<keyword evidence="3" id="KW-0472">Membrane</keyword>
<dbReference type="NCBIfam" id="TIGR02532">
    <property type="entry name" value="IV_pilin_GFxxxE"/>
    <property type="match status" value="1"/>
</dbReference>
<dbReference type="EMBL" id="DVKQ01000012">
    <property type="protein sequence ID" value="HIT37124.1"/>
    <property type="molecule type" value="Genomic_DNA"/>
</dbReference>
<comment type="caution">
    <text evidence="4">The sequence shown here is derived from an EMBL/GenBank/DDBJ whole genome shotgun (WGS) entry which is preliminary data.</text>
</comment>
<feature type="transmembrane region" description="Helical" evidence="3">
    <location>
        <begin position="7"/>
        <end position="28"/>
    </location>
</feature>
<dbReference type="Proteomes" id="UP000886833">
    <property type="component" value="Unassembled WGS sequence"/>
</dbReference>
<dbReference type="AlphaFoldDB" id="A0A9D1GB82"/>
<evidence type="ECO:0000256" key="3">
    <source>
        <dbReference type="SAM" id="Phobius"/>
    </source>
</evidence>
<comment type="subcellular location">
    <subcellularLocation>
        <location evidence="1">Cell surface</location>
    </subcellularLocation>
</comment>
<dbReference type="SUPFAM" id="SSF54523">
    <property type="entry name" value="Pili subunits"/>
    <property type="match status" value="1"/>
</dbReference>
<dbReference type="GO" id="GO:0009986">
    <property type="term" value="C:cell surface"/>
    <property type="evidence" value="ECO:0007669"/>
    <property type="project" value="UniProtKB-SubCell"/>
</dbReference>
<keyword evidence="3" id="KW-1133">Transmembrane helix</keyword>
<protein>
    <submittedName>
        <fullName evidence="4">Type II secretion system protein</fullName>
    </submittedName>
</protein>
<evidence type="ECO:0000313" key="5">
    <source>
        <dbReference type="Proteomes" id="UP000886833"/>
    </source>
</evidence>
<dbReference type="GO" id="GO:0030420">
    <property type="term" value="P:establishment of competence for transformation"/>
    <property type="evidence" value="ECO:0007669"/>
    <property type="project" value="UniProtKB-KW"/>
</dbReference>
<keyword evidence="2" id="KW-0178">Competence</keyword>
<evidence type="ECO:0000256" key="2">
    <source>
        <dbReference type="ARBA" id="ARBA00023287"/>
    </source>
</evidence>
<evidence type="ECO:0000256" key="1">
    <source>
        <dbReference type="ARBA" id="ARBA00004241"/>
    </source>
</evidence>
<dbReference type="PROSITE" id="PS00409">
    <property type="entry name" value="PROKAR_NTER_METHYL"/>
    <property type="match status" value="1"/>
</dbReference>
<sequence length="130" mass="14846">MSKGFTLIEMLASILIIGILVTIVLISANNLIKTSNLEYYNTSEKMMILASKDYFADYRSYLPKEVGEKTRVLLSALVIEEYIDMIKDVNDNDCDTTKSYVEVEKTSNDEYLYKAHLVCDKADYETKDGE</sequence>
<proteinExistence type="predicted"/>
<reference evidence="4" key="2">
    <citation type="journal article" date="2021" name="PeerJ">
        <title>Extensive microbial diversity within the chicken gut microbiome revealed by metagenomics and culture.</title>
        <authorList>
            <person name="Gilroy R."/>
            <person name="Ravi A."/>
            <person name="Getino M."/>
            <person name="Pursley I."/>
            <person name="Horton D.L."/>
            <person name="Alikhan N.F."/>
            <person name="Baker D."/>
            <person name="Gharbi K."/>
            <person name="Hall N."/>
            <person name="Watson M."/>
            <person name="Adriaenssens E.M."/>
            <person name="Foster-Nyarko E."/>
            <person name="Jarju S."/>
            <person name="Secka A."/>
            <person name="Antonio M."/>
            <person name="Oren A."/>
            <person name="Chaudhuri R.R."/>
            <person name="La Ragione R."/>
            <person name="Hildebrand F."/>
            <person name="Pallen M.J."/>
        </authorList>
    </citation>
    <scope>NUCLEOTIDE SEQUENCE</scope>
    <source>
        <strain evidence="4">CHK195-26880</strain>
    </source>
</reference>
<name>A0A9D1GB82_9FIRM</name>
<reference evidence="4" key="1">
    <citation type="submission" date="2020-10" db="EMBL/GenBank/DDBJ databases">
        <authorList>
            <person name="Gilroy R."/>
        </authorList>
    </citation>
    <scope>NUCLEOTIDE SEQUENCE</scope>
    <source>
        <strain evidence="4">CHK195-26880</strain>
    </source>
</reference>
<gene>
    <name evidence="4" type="ORF">IAB59_01425</name>
</gene>
<dbReference type="InterPro" id="IPR012902">
    <property type="entry name" value="N_methyl_site"/>
</dbReference>
<dbReference type="Pfam" id="PF07963">
    <property type="entry name" value="N_methyl"/>
    <property type="match status" value="1"/>
</dbReference>
<dbReference type="InterPro" id="IPR045584">
    <property type="entry name" value="Pilin-like"/>
</dbReference>
<keyword evidence="3" id="KW-0812">Transmembrane</keyword>
<accession>A0A9D1GB82</accession>
<organism evidence="4 5">
    <name type="scientific">Candidatus Onthousia faecipullorum</name>
    <dbReference type="NCBI Taxonomy" id="2840887"/>
    <lineage>
        <taxon>Bacteria</taxon>
        <taxon>Bacillati</taxon>
        <taxon>Bacillota</taxon>
        <taxon>Bacilli</taxon>
        <taxon>Candidatus Onthousia</taxon>
    </lineage>
</organism>
<dbReference type="Gene3D" id="3.30.700.10">
    <property type="entry name" value="Glycoprotein, Type 4 Pilin"/>
    <property type="match status" value="1"/>
</dbReference>
<evidence type="ECO:0000313" key="4">
    <source>
        <dbReference type="EMBL" id="HIT37124.1"/>
    </source>
</evidence>